<keyword evidence="6" id="KW-0269">Exonuclease</keyword>
<name>A0A0J1BB98_9TREE</name>
<keyword evidence="7" id="KW-0539">Nucleus</keyword>
<dbReference type="GO" id="GO:0000166">
    <property type="term" value="F:nucleotide binding"/>
    <property type="evidence" value="ECO:0007669"/>
    <property type="project" value="InterPro"/>
</dbReference>
<evidence type="ECO:0000256" key="6">
    <source>
        <dbReference type="ARBA" id="ARBA00022839"/>
    </source>
</evidence>
<keyword evidence="5" id="KW-0271">Exosome</keyword>
<dbReference type="AlphaFoldDB" id="A0A0J1BB98"/>
<dbReference type="InterPro" id="IPR010997">
    <property type="entry name" value="HRDC-like_sf"/>
</dbReference>
<dbReference type="SUPFAM" id="SSF53098">
    <property type="entry name" value="Ribonuclease H-like"/>
    <property type="match status" value="1"/>
</dbReference>
<dbReference type="PANTHER" id="PTHR12124:SF47">
    <property type="entry name" value="EXOSOME COMPONENT 10"/>
    <property type="match status" value="1"/>
</dbReference>
<feature type="compositionally biased region" description="Acidic residues" evidence="9">
    <location>
        <begin position="212"/>
        <end position="222"/>
    </location>
</feature>
<dbReference type="GO" id="GO:0071051">
    <property type="term" value="P:poly(A)-dependent snoRNA 3'-end processing"/>
    <property type="evidence" value="ECO:0007669"/>
    <property type="project" value="TreeGrafter"/>
</dbReference>
<dbReference type="SUPFAM" id="SSF47819">
    <property type="entry name" value="HRDC-like"/>
    <property type="match status" value="1"/>
</dbReference>
<evidence type="ECO:0000256" key="1">
    <source>
        <dbReference type="ARBA" id="ARBA00004123"/>
    </source>
</evidence>
<dbReference type="Pfam" id="PF08066">
    <property type="entry name" value="PMC2NT"/>
    <property type="match status" value="1"/>
</dbReference>
<dbReference type="GO" id="GO:0071039">
    <property type="term" value="P:nuclear polyadenylation-dependent CUT catabolic process"/>
    <property type="evidence" value="ECO:0007669"/>
    <property type="project" value="TreeGrafter"/>
</dbReference>
<dbReference type="InterPro" id="IPR036397">
    <property type="entry name" value="RNaseH_sf"/>
</dbReference>
<feature type="compositionally biased region" description="Polar residues" evidence="9">
    <location>
        <begin position="925"/>
        <end position="943"/>
    </location>
</feature>
<keyword evidence="3" id="KW-0540">Nuclease</keyword>
<dbReference type="InterPro" id="IPR045092">
    <property type="entry name" value="Rrp6-like"/>
</dbReference>
<keyword evidence="12" id="KW-1185">Reference proteome</keyword>
<feature type="compositionally biased region" description="Basic residues" evidence="9">
    <location>
        <begin position="896"/>
        <end position="908"/>
    </location>
</feature>
<dbReference type="GO" id="GO:0000175">
    <property type="term" value="F:3'-5'-RNA exonuclease activity"/>
    <property type="evidence" value="ECO:0007669"/>
    <property type="project" value="InterPro"/>
</dbReference>
<dbReference type="SMART" id="SM00341">
    <property type="entry name" value="HRDC"/>
    <property type="match status" value="1"/>
</dbReference>
<feature type="compositionally biased region" description="Polar residues" evidence="9">
    <location>
        <begin position="611"/>
        <end position="631"/>
    </location>
</feature>
<evidence type="ECO:0000256" key="5">
    <source>
        <dbReference type="ARBA" id="ARBA00022835"/>
    </source>
</evidence>
<evidence type="ECO:0000256" key="3">
    <source>
        <dbReference type="ARBA" id="ARBA00022722"/>
    </source>
</evidence>
<proteinExistence type="inferred from homology"/>
<dbReference type="GO" id="GO:0005730">
    <property type="term" value="C:nucleolus"/>
    <property type="evidence" value="ECO:0007669"/>
    <property type="project" value="TreeGrafter"/>
</dbReference>
<feature type="region of interest" description="Disordered" evidence="9">
    <location>
        <begin position="447"/>
        <end position="473"/>
    </location>
</feature>
<dbReference type="GeneID" id="28986974"/>
<comment type="similarity">
    <text evidence="8">Belongs to the exosome component 10/RRP6 family.</text>
</comment>
<feature type="compositionally biased region" description="Basic and acidic residues" evidence="9">
    <location>
        <begin position="770"/>
        <end position="780"/>
    </location>
</feature>
<dbReference type="GO" id="GO:0071035">
    <property type="term" value="P:nuclear polyadenylation-dependent rRNA catabolic process"/>
    <property type="evidence" value="ECO:0007669"/>
    <property type="project" value="TreeGrafter"/>
</dbReference>
<dbReference type="InterPro" id="IPR002121">
    <property type="entry name" value="HRDC_dom"/>
</dbReference>
<dbReference type="FunFam" id="3.30.420.10:FF:000059">
    <property type="entry name" value="Exosome complex exonuclease Rrp6"/>
    <property type="match status" value="1"/>
</dbReference>
<dbReference type="GO" id="GO:0071044">
    <property type="term" value="P:histone mRNA catabolic process"/>
    <property type="evidence" value="ECO:0007669"/>
    <property type="project" value="TreeGrafter"/>
</dbReference>
<protein>
    <recommendedName>
        <fullName evidence="10">HRDC domain-containing protein</fullName>
    </recommendedName>
</protein>
<evidence type="ECO:0000313" key="12">
    <source>
        <dbReference type="Proteomes" id="UP000053611"/>
    </source>
</evidence>
<dbReference type="PANTHER" id="PTHR12124">
    <property type="entry name" value="POLYMYOSITIS/SCLERODERMA AUTOANTIGEN-RELATED"/>
    <property type="match status" value="1"/>
</dbReference>
<feature type="compositionally biased region" description="Basic residues" evidence="9">
    <location>
        <begin position="831"/>
        <end position="840"/>
    </location>
</feature>
<feature type="domain" description="HRDC" evidence="10">
    <location>
        <begin position="517"/>
        <end position="597"/>
    </location>
</feature>
<dbReference type="InterPro" id="IPR012337">
    <property type="entry name" value="RNaseH-like_sf"/>
</dbReference>
<accession>A0A0J1BB98</accession>
<gene>
    <name evidence="11" type="ORF">CC85DRAFT_325791</name>
</gene>
<dbReference type="SMART" id="SM00474">
    <property type="entry name" value="35EXOc"/>
    <property type="match status" value="1"/>
</dbReference>
<dbReference type="InterPro" id="IPR012588">
    <property type="entry name" value="Exosome-assoc_fac_Rrp6_N"/>
</dbReference>
<dbReference type="Proteomes" id="UP000053611">
    <property type="component" value="Unassembled WGS sequence"/>
</dbReference>
<feature type="compositionally biased region" description="Low complexity" evidence="9">
    <location>
        <begin position="451"/>
        <end position="462"/>
    </location>
</feature>
<evidence type="ECO:0000256" key="9">
    <source>
        <dbReference type="SAM" id="MobiDB-lite"/>
    </source>
</evidence>
<keyword evidence="4" id="KW-0378">Hydrolase</keyword>
<keyword evidence="2" id="KW-0698">rRNA processing</keyword>
<dbReference type="Gene3D" id="3.30.420.10">
    <property type="entry name" value="Ribonuclease H-like superfamily/Ribonuclease H"/>
    <property type="match status" value="1"/>
</dbReference>
<organism evidence="11 12">
    <name type="scientific">Cutaneotrichosporon oleaginosum</name>
    <dbReference type="NCBI Taxonomy" id="879819"/>
    <lineage>
        <taxon>Eukaryota</taxon>
        <taxon>Fungi</taxon>
        <taxon>Dikarya</taxon>
        <taxon>Basidiomycota</taxon>
        <taxon>Agaricomycotina</taxon>
        <taxon>Tremellomycetes</taxon>
        <taxon>Trichosporonales</taxon>
        <taxon>Trichosporonaceae</taxon>
        <taxon>Cutaneotrichosporon</taxon>
    </lineage>
</organism>
<dbReference type="InterPro" id="IPR044876">
    <property type="entry name" value="HRDC_dom_sf"/>
</dbReference>
<evidence type="ECO:0000256" key="4">
    <source>
        <dbReference type="ARBA" id="ARBA00022801"/>
    </source>
</evidence>
<dbReference type="InterPro" id="IPR049559">
    <property type="entry name" value="Rrp6p-like_exo"/>
</dbReference>
<feature type="region of interest" description="Disordered" evidence="9">
    <location>
        <begin position="724"/>
        <end position="943"/>
    </location>
</feature>
<evidence type="ECO:0000259" key="10">
    <source>
        <dbReference type="PROSITE" id="PS50967"/>
    </source>
</evidence>
<dbReference type="GO" id="GO:0071038">
    <property type="term" value="P:TRAMP-dependent tRNA surveillance pathway"/>
    <property type="evidence" value="ECO:0007669"/>
    <property type="project" value="TreeGrafter"/>
</dbReference>
<feature type="compositionally biased region" description="Low complexity" evidence="9">
    <location>
        <begin position="909"/>
        <end position="920"/>
    </location>
</feature>
<feature type="region of interest" description="Disordered" evidence="9">
    <location>
        <begin position="212"/>
        <end position="235"/>
    </location>
</feature>
<dbReference type="GO" id="GO:0071040">
    <property type="term" value="P:nuclear polyadenylation-dependent antisense transcript catabolic process"/>
    <property type="evidence" value="ECO:0007669"/>
    <property type="project" value="TreeGrafter"/>
</dbReference>
<evidence type="ECO:0000256" key="7">
    <source>
        <dbReference type="ARBA" id="ARBA00023242"/>
    </source>
</evidence>
<dbReference type="Pfam" id="PF01612">
    <property type="entry name" value="DNA_pol_A_exo1"/>
    <property type="match status" value="1"/>
</dbReference>
<dbReference type="Gene3D" id="1.10.150.80">
    <property type="entry name" value="HRDC domain"/>
    <property type="match status" value="1"/>
</dbReference>
<dbReference type="CDD" id="cd06147">
    <property type="entry name" value="Rrp6p_like_exo"/>
    <property type="match status" value="1"/>
</dbReference>
<dbReference type="InterPro" id="IPR002562">
    <property type="entry name" value="3'-5'_exonuclease_dom"/>
</dbReference>
<reference evidence="11 12" key="1">
    <citation type="submission" date="2015-03" db="EMBL/GenBank/DDBJ databases">
        <title>Genomics and transcriptomics of the oil-accumulating basidiomycete yeast T. oleaginosus allow insights into substrate utilization and the diverse evolutionary trajectories of mating systems in fungi.</title>
        <authorList>
            <consortium name="DOE Joint Genome Institute"/>
            <person name="Kourist R."/>
            <person name="Kracht O."/>
            <person name="Bracharz F."/>
            <person name="Lipzen A."/>
            <person name="Nolan M."/>
            <person name="Ohm R."/>
            <person name="Grigoriev I."/>
            <person name="Sun S."/>
            <person name="Heitman J."/>
            <person name="Bruck T."/>
            <person name="Nowrousian M."/>
        </authorList>
    </citation>
    <scope>NUCLEOTIDE SEQUENCE [LARGE SCALE GENOMIC DNA]</scope>
    <source>
        <strain evidence="11 12">IBC0246</strain>
    </source>
</reference>
<dbReference type="OrthoDB" id="2250022at2759"/>
<evidence type="ECO:0000313" key="11">
    <source>
        <dbReference type="EMBL" id="KLT45274.1"/>
    </source>
</evidence>
<dbReference type="GO" id="GO:0000176">
    <property type="term" value="C:nuclear exosome (RNase complex)"/>
    <property type="evidence" value="ECO:0007669"/>
    <property type="project" value="InterPro"/>
</dbReference>
<dbReference type="GO" id="GO:0000467">
    <property type="term" value="P:exonucleolytic trimming to generate mature 3'-end of 5.8S rRNA from tricistronic rRNA transcript (SSU-rRNA, 5.8S rRNA, LSU-rRNA)"/>
    <property type="evidence" value="ECO:0007669"/>
    <property type="project" value="InterPro"/>
</dbReference>
<dbReference type="EMBL" id="KQ087182">
    <property type="protein sequence ID" value="KLT45274.1"/>
    <property type="molecule type" value="Genomic_DNA"/>
</dbReference>
<evidence type="ECO:0000256" key="2">
    <source>
        <dbReference type="ARBA" id="ARBA00022552"/>
    </source>
</evidence>
<dbReference type="RefSeq" id="XP_018281765.1">
    <property type="nucleotide sequence ID" value="XM_018426371.1"/>
</dbReference>
<feature type="region of interest" description="Disordered" evidence="9">
    <location>
        <begin position="598"/>
        <end position="631"/>
    </location>
</feature>
<sequence length="943" mass="102691">MASKKDVPAESTRPARHVPSEFATFVDTMTKALEASTSHAAEFPDKSDMMFHRTLDRKFAKGIDASGDRVLKLADSLLQLTVDSQPKANKATRVKARRKLADEDDVVDSFQSTVVDHVDSLLEDADTHIDEANGARKKAAIDVAPNSQAMKNLPGPAHNQHLSMSLRLDRDIQKPQLLFADGVDNSADLPPWKPTLKEKHHAMVPLDYVVGSEEDEPIEDDGTPSSRLRRERREKARQHPYYYETRHLPYPTSMFLEREAIMPKSFEDTPFEFVDTPERLAALTETLLKAKEIAFDLEHHQTRSYYGFTCLIQVSTREQDWVIDALTLRSELREHKLGGVLADPSIIKVFHGADSDIVWLQQDFDIYVVNLFDTFHAAKTLDFPKMSLSSLLQLYCDFQADKKYQMADWRIRPLPKEMLFYARADTHFLLYVYDRLRNALITRSSRTTSPAAEGAEGSDGASTPKPNPQSGIRRVLDLSAETALKLYVRESYNEQTGSGPMGWQNMAKKLGKADAIKQKAGYILKRLHRWRDALARELDESPHYILPNHTVIFLAQTPPTRPEVLARVLGKQAPALLPQVDEILGVIAAGIRDYEEASKRPDKGISASGLEAQSSLPSSATHSIVQKPSGLTSVSTAAKKAEASKLVPAPKRLKPHTTVDVWADLIGGKQAVQKTAPTSVLFGATLQTQASPASSPASASAPSSSLFGRTLDKAPKAALLRNKRGQSPGFASVQSTIHSALQKSPPELPAINPAVPTQGVEPETVAFVPAEERKITKADETSTSASIGKSKSKSTSKGKSGATAAVGGDAPAKSAPKGGPTVDADGVVAVRKQKKSRKDKVKVESHSGPETAEGSPAPEKKAKKKIKAEDIPAFDYAAEGNLLDQPTSSSADKTAKRGKKKEKPKAKKAGAGAAASSKTSGNRRPLSNPSEPKSGNKSGTFMN</sequence>
<dbReference type="STRING" id="879819.A0A0J1BB98"/>
<dbReference type="GO" id="GO:0071037">
    <property type="term" value="P:nuclear polyadenylation-dependent snRNA catabolic process"/>
    <property type="evidence" value="ECO:0007669"/>
    <property type="project" value="TreeGrafter"/>
</dbReference>
<evidence type="ECO:0000256" key="8">
    <source>
        <dbReference type="ARBA" id="ARBA00043957"/>
    </source>
</evidence>
<dbReference type="PROSITE" id="PS50967">
    <property type="entry name" value="HRDC"/>
    <property type="match status" value="1"/>
</dbReference>
<dbReference type="Pfam" id="PF00570">
    <property type="entry name" value="HRDC"/>
    <property type="match status" value="1"/>
</dbReference>
<dbReference type="GO" id="GO:0003727">
    <property type="term" value="F:single-stranded RNA binding"/>
    <property type="evidence" value="ECO:0007669"/>
    <property type="project" value="TreeGrafter"/>
</dbReference>
<feature type="compositionally biased region" description="Polar residues" evidence="9">
    <location>
        <begin position="732"/>
        <end position="742"/>
    </location>
</feature>
<dbReference type="GO" id="GO:0071036">
    <property type="term" value="P:nuclear polyadenylation-dependent snoRNA catabolic process"/>
    <property type="evidence" value="ECO:0007669"/>
    <property type="project" value="TreeGrafter"/>
</dbReference>
<comment type="subcellular location">
    <subcellularLocation>
        <location evidence="1">Nucleus</location>
    </subcellularLocation>
</comment>